<evidence type="ECO:0000256" key="4">
    <source>
        <dbReference type="ARBA" id="ARBA00022692"/>
    </source>
</evidence>
<evidence type="ECO:0000313" key="11">
    <source>
        <dbReference type="EMBL" id="KAJ2748288.1"/>
    </source>
</evidence>
<feature type="transmembrane region" description="Helical" evidence="10">
    <location>
        <begin position="529"/>
        <end position="550"/>
    </location>
</feature>
<feature type="transmembrane region" description="Helical" evidence="10">
    <location>
        <begin position="504"/>
        <end position="523"/>
    </location>
</feature>
<feature type="transmembrane region" description="Helical" evidence="10">
    <location>
        <begin position="396"/>
        <end position="421"/>
    </location>
</feature>
<feature type="transmembrane region" description="Helical" evidence="10">
    <location>
        <begin position="211"/>
        <end position="230"/>
    </location>
</feature>
<dbReference type="InterPro" id="IPR007594">
    <property type="entry name" value="RFT1"/>
</dbReference>
<dbReference type="Pfam" id="PF04506">
    <property type="entry name" value="Rft-1"/>
    <property type="match status" value="1"/>
</dbReference>
<dbReference type="GO" id="GO:0034203">
    <property type="term" value="P:glycolipid translocation"/>
    <property type="evidence" value="ECO:0007669"/>
    <property type="project" value="TreeGrafter"/>
</dbReference>
<evidence type="ECO:0000256" key="10">
    <source>
        <dbReference type="RuleBase" id="RU365067"/>
    </source>
</evidence>
<organism evidence="11 12">
    <name type="scientific">Coemansia pectinata</name>
    <dbReference type="NCBI Taxonomy" id="1052879"/>
    <lineage>
        <taxon>Eukaryota</taxon>
        <taxon>Fungi</taxon>
        <taxon>Fungi incertae sedis</taxon>
        <taxon>Zoopagomycota</taxon>
        <taxon>Kickxellomycotina</taxon>
        <taxon>Kickxellomycetes</taxon>
        <taxon>Kickxellales</taxon>
        <taxon>Kickxellaceae</taxon>
        <taxon>Coemansia</taxon>
    </lineage>
</organism>
<dbReference type="EMBL" id="JANBUH010001132">
    <property type="protein sequence ID" value="KAJ2748288.1"/>
    <property type="molecule type" value="Genomic_DNA"/>
</dbReference>
<sequence>MASTADSAFSGAQYLMGLQVFVKLATFSMNAVVIYLAGSEAFGVASVRFELLLSTILFLSREGMRSALLRIDVDRSSAGDQARSDVGRSSVQKRRPPVHEQRIINAALVPIGVGVAMASALYFFYVAYGTRSSTSADAPHYYLSLALYIIAAWIELCVEPLFALSRSRVLFKLQAKCEGVAVAGRCISIVLVLLVGRSLSGGVDSNPFKLVAFAAGQMAYAILILLSYLWSMSCELEYSVWNCYLPRKVALDSEGRQIAYIGPAVKGLAVTFVGQSLLKHLLTQGDNMVMARFATPAEMGIFAFVTNYGSIPARIVFLPLEEASRAMFSKMVSRDGGSARVDSPDLMGMSADDARIARHVLTTLGKLHLLIGATLVVFGTLLSPTLLSFIGQGDSAVAHTLTAYCIYLPFMGMNGFLEAFVHCVATKKQLFRISTWMACFTVVYALFAVQMLHGFKFGSAGMVVANMLNMALRIGYCWRFISQWFSQLGVGRGPQFSAMLPHPAVLYTCLLSGAVILAALTFISQQDLINRAATLAASAGLGIVVLHEIWRFEQSFVQSALALRSGQLQRPRSE</sequence>
<feature type="transmembrane region" description="Helical" evidence="10">
    <location>
        <begin position="103"/>
        <end position="128"/>
    </location>
</feature>
<evidence type="ECO:0000256" key="3">
    <source>
        <dbReference type="ARBA" id="ARBA00010288"/>
    </source>
</evidence>
<evidence type="ECO:0000256" key="5">
    <source>
        <dbReference type="ARBA" id="ARBA00022824"/>
    </source>
</evidence>
<evidence type="ECO:0000256" key="1">
    <source>
        <dbReference type="ARBA" id="ARBA00004477"/>
    </source>
</evidence>
<evidence type="ECO:0000256" key="6">
    <source>
        <dbReference type="ARBA" id="ARBA00022989"/>
    </source>
</evidence>
<comment type="caution">
    <text evidence="11">The sequence shown here is derived from an EMBL/GenBank/DDBJ whole genome shotgun (WGS) entry which is preliminary data.</text>
</comment>
<dbReference type="AlphaFoldDB" id="A0A9W8L7S8"/>
<keyword evidence="10" id="KW-0813">Transport</keyword>
<keyword evidence="6 10" id="KW-1133">Transmembrane helix</keyword>
<proteinExistence type="inferred from homology"/>
<evidence type="ECO:0000256" key="9">
    <source>
        <dbReference type="ARBA" id="ARBA00045912"/>
    </source>
</evidence>
<evidence type="ECO:0000256" key="7">
    <source>
        <dbReference type="ARBA" id="ARBA00023136"/>
    </source>
</evidence>
<feature type="transmembrane region" description="Helical" evidence="10">
    <location>
        <begin position="367"/>
        <end position="390"/>
    </location>
</feature>
<dbReference type="GO" id="GO:0006488">
    <property type="term" value="P:dolichol-linked oligosaccharide biosynthetic process"/>
    <property type="evidence" value="ECO:0007669"/>
    <property type="project" value="InterPro"/>
</dbReference>
<keyword evidence="12" id="KW-1185">Reference proteome</keyword>
<reference evidence="11" key="1">
    <citation type="submission" date="2022-07" db="EMBL/GenBank/DDBJ databases">
        <title>Phylogenomic reconstructions and comparative analyses of Kickxellomycotina fungi.</title>
        <authorList>
            <person name="Reynolds N.K."/>
            <person name="Stajich J.E."/>
            <person name="Barry K."/>
            <person name="Grigoriev I.V."/>
            <person name="Crous P."/>
            <person name="Smith M.E."/>
        </authorList>
    </citation>
    <scope>NUCLEOTIDE SEQUENCE</scope>
    <source>
        <strain evidence="11">BCRC 34297</strain>
    </source>
</reference>
<keyword evidence="4 10" id="KW-0812">Transmembrane</keyword>
<evidence type="ECO:0000256" key="8">
    <source>
        <dbReference type="ARBA" id="ARBA00044793"/>
    </source>
</evidence>
<dbReference type="Proteomes" id="UP001140011">
    <property type="component" value="Unassembled WGS sequence"/>
</dbReference>
<comment type="subcellular location">
    <subcellularLocation>
        <location evidence="1 10">Endoplasmic reticulum membrane</location>
        <topology evidence="1 10">Multi-pass membrane protein</topology>
    </subcellularLocation>
</comment>
<comment type="similarity">
    <text evidence="3 10">Belongs to the RFT1 family.</text>
</comment>
<keyword evidence="7 10" id="KW-0472">Membrane</keyword>
<comment type="pathway">
    <text evidence="2">Protein modification; protein glycosylation.</text>
</comment>
<dbReference type="GO" id="GO:0005789">
    <property type="term" value="C:endoplasmic reticulum membrane"/>
    <property type="evidence" value="ECO:0007669"/>
    <property type="project" value="UniProtKB-SubCell"/>
</dbReference>
<evidence type="ECO:0000313" key="12">
    <source>
        <dbReference type="Proteomes" id="UP001140011"/>
    </source>
</evidence>
<feature type="transmembrane region" description="Helical" evidence="10">
    <location>
        <begin position="179"/>
        <end position="199"/>
    </location>
</feature>
<gene>
    <name evidence="11" type="primary">RFT1</name>
    <name evidence="11" type="ORF">GGI19_006179</name>
</gene>
<dbReference type="OrthoDB" id="9979195at2759"/>
<comment type="function">
    <text evidence="9 10">Intramembrane glycolipid transporter that operates in the biosynthetic pathway of dolichol-linked oligosaccharides, the glycan precursors employed in protein asparagine (N)-glycosylation. The sequential addition of sugars to dolichol pyrophosphate produces dolichol-linked oligosaccharides containing fourteen sugars, including two GlcNAcs, nine mannoses and three glucoses. Once assembled, the oligosaccharide is transferred from the lipid to nascent proteins by oligosaccharyltransferases. The assembly of dolichol-linked oligosaccharides begins on the cytosolic side of the endoplasmic reticulum membrane and finishes in its lumen. RFT1 could mediate the translocation of the cytosolically oriented intermediate DolPP-GlcNAc2Man5, produced by ALG11, into the ER lumen where dolichol-linked oligosaccharides assembly continues. However, the intramembrane lipid transporter activity could not be confirmed in vitro.</text>
</comment>
<evidence type="ECO:0000256" key="2">
    <source>
        <dbReference type="ARBA" id="ARBA00004922"/>
    </source>
</evidence>
<keyword evidence="5 10" id="KW-0256">Endoplasmic reticulum</keyword>
<dbReference type="PANTHER" id="PTHR13117:SF5">
    <property type="entry name" value="PROTEIN RFT1 HOMOLOG"/>
    <property type="match status" value="1"/>
</dbReference>
<feature type="transmembrane region" description="Helical" evidence="10">
    <location>
        <begin position="12"/>
        <end position="35"/>
    </location>
</feature>
<feature type="transmembrane region" description="Helical" evidence="10">
    <location>
        <begin position="140"/>
        <end position="158"/>
    </location>
</feature>
<protein>
    <recommendedName>
        <fullName evidence="8 10">Man(5)GlcNAc(2)-PP-dolichol translocation protein RFT1</fullName>
    </recommendedName>
</protein>
<dbReference type="PANTHER" id="PTHR13117">
    <property type="entry name" value="ENDOPLASMIC RETICULUM MULTISPAN TRANSMEMBRANE PROTEIN-RELATED"/>
    <property type="match status" value="1"/>
</dbReference>
<feature type="transmembrane region" description="Helical" evidence="10">
    <location>
        <begin position="433"/>
        <end position="451"/>
    </location>
</feature>
<accession>A0A9W8L7S8</accession>
<name>A0A9W8L7S8_9FUNG</name>